<evidence type="ECO:0000256" key="12">
    <source>
        <dbReference type="PROSITE-ProRule" id="PRU00169"/>
    </source>
</evidence>
<dbReference type="EMBL" id="JAEAGR010000001">
    <property type="protein sequence ID" value="MBH1939558.1"/>
    <property type="molecule type" value="Genomic_DNA"/>
</dbReference>
<dbReference type="PROSITE" id="PS50110">
    <property type="entry name" value="RESPONSE_REGULATORY"/>
    <property type="match status" value="1"/>
</dbReference>
<proteinExistence type="predicted"/>
<evidence type="ECO:0000256" key="8">
    <source>
        <dbReference type="ARBA" id="ARBA00022989"/>
    </source>
</evidence>
<evidence type="ECO:0000256" key="4">
    <source>
        <dbReference type="ARBA" id="ARBA00022553"/>
    </source>
</evidence>
<keyword evidence="3" id="KW-1003">Cell membrane</keyword>
<dbReference type="InterPro" id="IPR011006">
    <property type="entry name" value="CheY-like_superfamily"/>
</dbReference>
<keyword evidence="4 12" id="KW-0597">Phosphoprotein</keyword>
<protein>
    <recommendedName>
        <fullName evidence="2">Stage 0 sporulation protein A homolog</fullName>
    </recommendedName>
</protein>
<keyword evidence="8" id="KW-1133">Transmembrane helix</keyword>
<evidence type="ECO:0000256" key="10">
    <source>
        <dbReference type="ARBA" id="ARBA00023136"/>
    </source>
</evidence>
<keyword evidence="6" id="KW-0547">Nucleotide-binding</keyword>
<dbReference type="InterPro" id="IPR001789">
    <property type="entry name" value="Sig_transdc_resp-reg_receiver"/>
</dbReference>
<dbReference type="SUPFAM" id="SSF52172">
    <property type="entry name" value="CheY-like"/>
    <property type="match status" value="1"/>
</dbReference>
<evidence type="ECO:0000256" key="6">
    <source>
        <dbReference type="ARBA" id="ARBA00022741"/>
    </source>
</evidence>
<dbReference type="AlphaFoldDB" id="A0A8J7KZ75"/>
<keyword evidence="5" id="KW-0812">Transmembrane</keyword>
<comment type="caution">
    <text evidence="14">The sequence shown here is derived from an EMBL/GenBank/DDBJ whole genome shotgun (WGS) entry which is preliminary data.</text>
</comment>
<evidence type="ECO:0000313" key="14">
    <source>
        <dbReference type="EMBL" id="MBH1939558.1"/>
    </source>
</evidence>
<evidence type="ECO:0000259" key="13">
    <source>
        <dbReference type="PROSITE" id="PS50110"/>
    </source>
</evidence>
<evidence type="ECO:0000256" key="7">
    <source>
        <dbReference type="ARBA" id="ARBA00022840"/>
    </source>
</evidence>
<evidence type="ECO:0000256" key="5">
    <source>
        <dbReference type="ARBA" id="ARBA00022692"/>
    </source>
</evidence>
<dbReference type="Proteomes" id="UP000623269">
    <property type="component" value="Unassembled WGS sequence"/>
</dbReference>
<dbReference type="InterPro" id="IPR036641">
    <property type="entry name" value="HPT_dom_sf"/>
</dbReference>
<name>A0A8J7KZ75_9FIRM</name>
<dbReference type="CDD" id="cd17546">
    <property type="entry name" value="REC_hyHK_CKI1_RcsC-like"/>
    <property type="match status" value="1"/>
</dbReference>
<dbReference type="SUPFAM" id="SSF47226">
    <property type="entry name" value="Histidine-containing phosphotransfer domain, HPT domain"/>
    <property type="match status" value="1"/>
</dbReference>
<evidence type="ECO:0000256" key="3">
    <source>
        <dbReference type="ARBA" id="ARBA00022475"/>
    </source>
</evidence>
<dbReference type="PANTHER" id="PTHR45339">
    <property type="entry name" value="HYBRID SIGNAL TRANSDUCTION HISTIDINE KINASE J"/>
    <property type="match status" value="1"/>
</dbReference>
<dbReference type="GO" id="GO:0005886">
    <property type="term" value="C:plasma membrane"/>
    <property type="evidence" value="ECO:0007669"/>
    <property type="project" value="UniProtKB-SubCell"/>
</dbReference>
<evidence type="ECO:0000256" key="9">
    <source>
        <dbReference type="ARBA" id="ARBA00023012"/>
    </source>
</evidence>
<evidence type="ECO:0000313" key="15">
    <source>
        <dbReference type="Proteomes" id="UP000623269"/>
    </source>
</evidence>
<evidence type="ECO:0000256" key="1">
    <source>
        <dbReference type="ARBA" id="ARBA00004651"/>
    </source>
</evidence>
<keyword evidence="7" id="KW-0067">ATP-binding</keyword>
<dbReference type="GO" id="GO:0000160">
    <property type="term" value="P:phosphorelay signal transduction system"/>
    <property type="evidence" value="ECO:0007669"/>
    <property type="project" value="UniProtKB-KW"/>
</dbReference>
<feature type="domain" description="Response regulatory" evidence="13">
    <location>
        <begin position="8"/>
        <end position="125"/>
    </location>
</feature>
<dbReference type="Pfam" id="PF00072">
    <property type="entry name" value="Response_reg"/>
    <property type="match status" value="1"/>
</dbReference>
<accession>A0A8J7KZ75</accession>
<evidence type="ECO:0000256" key="2">
    <source>
        <dbReference type="ARBA" id="ARBA00018672"/>
    </source>
</evidence>
<dbReference type="Gene3D" id="3.40.50.2300">
    <property type="match status" value="1"/>
</dbReference>
<dbReference type="PANTHER" id="PTHR45339:SF1">
    <property type="entry name" value="HYBRID SIGNAL TRANSDUCTION HISTIDINE KINASE J"/>
    <property type="match status" value="1"/>
</dbReference>
<dbReference type="GO" id="GO:0005524">
    <property type="term" value="F:ATP binding"/>
    <property type="evidence" value="ECO:0007669"/>
    <property type="project" value="UniProtKB-KW"/>
</dbReference>
<keyword evidence="9" id="KW-0902">Two-component regulatory system</keyword>
<feature type="modified residue" description="4-aspartylphosphate" evidence="12">
    <location>
        <position position="57"/>
    </location>
</feature>
<sequence>MDQINSLNALVVDDNEVNAIILAKMINLFHIYTDQTFSGINAIKLYHKIRYDIVFIDHIMPGMNGDVVTKMIRSLEKDGHRAVIIILTACVTEELNKIYHTAGADDIIEKPLGTKQLLNILNKWFSNYPLDTSEDEENSVILSEEQIEIRRLLADVREINFDAGFKYAIGNPSQYIYILKSSLKDLKIFIDKCINGKEKTFDELGIAMHKIKNVLSNIGAIGLYEESKIMETKLSTGDINHIDKMLSSFVYHLREFWEKLVDALNEYDRTKHSLVVKEQMDYKVMSDKEYEQSILKAIYYIKRYEYDAIMNEIEKLIHVKDIALKKEFMRAMEEIKEFDYNSALIRISKLAEKNKSEAFIEGNTYRICGIDLKKRRSPVEGGG</sequence>
<gene>
    <name evidence="14" type="ORF">I5677_01465</name>
</gene>
<dbReference type="RefSeq" id="WP_197659773.1">
    <property type="nucleotide sequence ID" value="NZ_JAEAGR010000001.1"/>
</dbReference>
<evidence type="ECO:0000256" key="11">
    <source>
        <dbReference type="ARBA" id="ARBA00024867"/>
    </source>
</evidence>
<dbReference type="SMART" id="SM00448">
    <property type="entry name" value="REC"/>
    <property type="match status" value="1"/>
</dbReference>
<keyword evidence="15" id="KW-1185">Reference proteome</keyword>
<keyword evidence="10" id="KW-0472">Membrane</keyword>
<comment type="function">
    <text evidence="11">May play the central regulatory role in sporulation. It may be an element of the effector pathway responsible for the activation of sporulation genes in response to nutritional stress. Spo0A may act in concert with spo0H (a sigma factor) to control the expression of some genes that are critical to the sporulation process.</text>
</comment>
<comment type="subcellular location">
    <subcellularLocation>
        <location evidence="1">Cell membrane</location>
        <topology evidence="1">Multi-pass membrane protein</topology>
    </subcellularLocation>
</comment>
<reference evidence="14" key="1">
    <citation type="submission" date="2020-12" db="EMBL/GenBank/DDBJ databases">
        <title>M. sibirica DSM 26468T genome.</title>
        <authorList>
            <person name="Thieme N."/>
            <person name="Rettenmaier R."/>
            <person name="Zverlov V."/>
            <person name="Liebl W."/>
        </authorList>
    </citation>
    <scope>NUCLEOTIDE SEQUENCE</scope>
    <source>
        <strain evidence="14">DSM 26468</strain>
    </source>
</reference>
<organism evidence="14 15">
    <name type="scientific">Mobilitalea sibirica</name>
    <dbReference type="NCBI Taxonomy" id="1462919"/>
    <lineage>
        <taxon>Bacteria</taxon>
        <taxon>Bacillati</taxon>
        <taxon>Bacillota</taxon>
        <taxon>Clostridia</taxon>
        <taxon>Lachnospirales</taxon>
        <taxon>Lachnospiraceae</taxon>
        <taxon>Mobilitalea</taxon>
    </lineage>
</organism>